<keyword evidence="6" id="KW-0175">Coiled coil</keyword>
<evidence type="ECO:0000259" key="10">
    <source>
        <dbReference type="Pfam" id="PF16916"/>
    </source>
</evidence>
<dbReference type="Pfam" id="PF16916">
    <property type="entry name" value="ZT_dimer"/>
    <property type="match status" value="1"/>
</dbReference>
<dbReference type="GO" id="GO:0016020">
    <property type="term" value="C:membrane"/>
    <property type="evidence" value="ECO:0007669"/>
    <property type="project" value="UniProtKB-SubCell"/>
</dbReference>
<comment type="subcellular location">
    <subcellularLocation>
        <location evidence="1">Membrane</location>
        <topology evidence="1">Multi-pass membrane protein</topology>
    </subcellularLocation>
</comment>
<reference evidence="11" key="1">
    <citation type="journal article" date="2021" name="IMA Fungus">
        <title>Genomic characterization of three marine fungi, including Emericellopsis atlantica sp. nov. with signatures of a generalist lifestyle and marine biomass degradation.</title>
        <authorList>
            <person name="Hagestad O.C."/>
            <person name="Hou L."/>
            <person name="Andersen J.H."/>
            <person name="Hansen E.H."/>
            <person name="Altermark B."/>
            <person name="Li C."/>
            <person name="Kuhnert E."/>
            <person name="Cox R.J."/>
            <person name="Crous P.W."/>
            <person name="Spatafora J.W."/>
            <person name="Lail K."/>
            <person name="Amirebrahimi M."/>
            <person name="Lipzen A."/>
            <person name="Pangilinan J."/>
            <person name="Andreopoulos W."/>
            <person name="Hayes R.D."/>
            <person name="Ng V."/>
            <person name="Grigoriev I.V."/>
            <person name="Jackson S.A."/>
            <person name="Sutton T.D.S."/>
            <person name="Dobson A.D.W."/>
            <person name="Rama T."/>
        </authorList>
    </citation>
    <scope>NUCLEOTIDE SEQUENCE</scope>
    <source>
        <strain evidence="11">TRa018bII</strain>
    </source>
</reference>
<feature type="domain" description="Cation efflux protein cytoplasmic" evidence="10">
    <location>
        <begin position="376"/>
        <end position="444"/>
    </location>
</feature>
<sequence>MAHNPDLSNSITMHPHPFHLHPNLTEHSRSGNHTPIQSHATTKPGSSTAVETVTPDGDEHDPTARRVSSGMDDLEEQRPPRYTRENDPYQLSSAFKNKDDLRLIAANTSRKRDGCGPIKFNKGAAKAREIQRFYENQNENIERMLKPVEDHAEEARQEAGDDHLKFQIAVYGSFIANIVLAALQLYGAISSGSLSLFTTMADAIFDPMSNITLILTNRAVRRVDPNRFPSGKARLETVGNIAFCFIMTSVSLILIAFSIKDLIEGSHEETKSFHYPSVIAVGTAFATKFGLWLYCWALKDKYSQINILWQDHRNDLFINGFGILTSVGGSKLRWWIDPMGAIILSVIISINWLRTSFSEFLLLVGVTASVDTHQLITYVCLTHSPDIEGIDTVRVYHSGPRLIAEVDVVMNPARSLRDTHDVAEELQIKLESLPDVERAYVHVDYETTHKPEHAYKKDI</sequence>
<evidence type="ECO:0000256" key="5">
    <source>
        <dbReference type="ARBA" id="ARBA00023136"/>
    </source>
</evidence>
<dbReference type="InterPro" id="IPR050291">
    <property type="entry name" value="CDF_Transporter"/>
</dbReference>
<keyword evidence="5 8" id="KW-0472">Membrane</keyword>
<feature type="domain" description="Cation efflux protein transmembrane" evidence="9">
    <location>
        <begin position="173"/>
        <end position="363"/>
    </location>
</feature>
<dbReference type="SUPFAM" id="SSF160240">
    <property type="entry name" value="Cation efflux protein cytoplasmic domain-like"/>
    <property type="match status" value="1"/>
</dbReference>
<keyword evidence="2" id="KW-0813">Transport</keyword>
<dbReference type="GO" id="GO:0098771">
    <property type="term" value="P:inorganic ion homeostasis"/>
    <property type="evidence" value="ECO:0007669"/>
    <property type="project" value="UniProtKB-ARBA"/>
</dbReference>
<dbReference type="InterPro" id="IPR027469">
    <property type="entry name" value="Cation_efflux_TMD_sf"/>
</dbReference>
<dbReference type="Proteomes" id="UP000824998">
    <property type="component" value="Unassembled WGS sequence"/>
</dbReference>
<evidence type="ECO:0000256" key="3">
    <source>
        <dbReference type="ARBA" id="ARBA00022692"/>
    </source>
</evidence>
<feature type="compositionally biased region" description="Basic and acidic residues" evidence="7">
    <location>
        <begin position="76"/>
        <end position="87"/>
    </location>
</feature>
<evidence type="ECO:0000256" key="4">
    <source>
        <dbReference type="ARBA" id="ARBA00022989"/>
    </source>
</evidence>
<feature type="coiled-coil region" evidence="6">
    <location>
        <begin position="124"/>
        <end position="158"/>
    </location>
</feature>
<name>A0A9P7YTM8_9HELO</name>
<keyword evidence="3 8" id="KW-0812">Transmembrane</keyword>
<accession>A0A9P7YTM8</accession>
<evidence type="ECO:0000256" key="7">
    <source>
        <dbReference type="SAM" id="MobiDB-lite"/>
    </source>
</evidence>
<keyword evidence="12" id="KW-1185">Reference proteome</keyword>
<dbReference type="OrthoDB" id="78296at2759"/>
<dbReference type="EMBL" id="MU251360">
    <property type="protein sequence ID" value="KAG9239207.1"/>
    <property type="molecule type" value="Genomic_DNA"/>
</dbReference>
<dbReference type="Gene3D" id="1.20.1510.10">
    <property type="entry name" value="Cation efflux protein transmembrane domain"/>
    <property type="match status" value="1"/>
</dbReference>
<dbReference type="InterPro" id="IPR027470">
    <property type="entry name" value="Cation_efflux_CTD"/>
</dbReference>
<organism evidence="11 12">
    <name type="scientific">Amylocarpus encephaloides</name>
    <dbReference type="NCBI Taxonomy" id="45428"/>
    <lineage>
        <taxon>Eukaryota</taxon>
        <taxon>Fungi</taxon>
        <taxon>Dikarya</taxon>
        <taxon>Ascomycota</taxon>
        <taxon>Pezizomycotina</taxon>
        <taxon>Leotiomycetes</taxon>
        <taxon>Helotiales</taxon>
        <taxon>Helotiales incertae sedis</taxon>
        <taxon>Amylocarpus</taxon>
    </lineage>
</organism>
<keyword evidence="4 8" id="KW-1133">Transmembrane helix</keyword>
<dbReference type="GO" id="GO:0008324">
    <property type="term" value="F:monoatomic cation transmembrane transporter activity"/>
    <property type="evidence" value="ECO:0007669"/>
    <property type="project" value="InterPro"/>
</dbReference>
<dbReference type="Pfam" id="PF01545">
    <property type="entry name" value="Cation_efflux"/>
    <property type="match status" value="1"/>
</dbReference>
<feature type="region of interest" description="Disordered" evidence="7">
    <location>
        <begin position="1"/>
        <end position="87"/>
    </location>
</feature>
<protein>
    <submittedName>
        <fullName evidence="11">Metal tolerance protein 3</fullName>
    </submittedName>
</protein>
<feature type="transmembrane region" description="Helical" evidence="8">
    <location>
        <begin position="168"/>
        <end position="189"/>
    </location>
</feature>
<dbReference type="InterPro" id="IPR036837">
    <property type="entry name" value="Cation_efflux_CTD_sf"/>
</dbReference>
<evidence type="ECO:0000313" key="11">
    <source>
        <dbReference type="EMBL" id="KAG9239207.1"/>
    </source>
</evidence>
<evidence type="ECO:0000256" key="2">
    <source>
        <dbReference type="ARBA" id="ARBA00022448"/>
    </source>
</evidence>
<dbReference type="GO" id="GO:0030003">
    <property type="term" value="P:intracellular monoatomic cation homeostasis"/>
    <property type="evidence" value="ECO:0007669"/>
    <property type="project" value="UniProtKB-ARBA"/>
</dbReference>
<feature type="transmembrane region" description="Helical" evidence="8">
    <location>
        <begin position="237"/>
        <end position="259"/>
    </location>
</feature>
<evidence type="ECO:0000256" key="8">
    <source>
        <dbReference type="SAM" id="Phobius"/>
    </source>
</evidence>
<dbReference type="NCBIfam" id="TIGR01297">
    <property type="entry name" value="CDF"/>
    <property type="match status" value="1"/>
</dbReference>
<evidence type="ECO:0000256" key="6">
    <source>
        <dbReference type="SAM" id="Coils"/>
    </source>
</evidence>
<dbReference type="PANTHER" id="PTHR43840">
    <property type="entry name" value="MITOCHONDRIAL METAL TRANSPORTER 1-RELATED"/>
    <property type="match status" value="1"/>
</dbReference>
<dbReference type="InterPro" id="IPR002524">
    <property type="entry name" value="Cation_efflux"/>
</dbReference>
<dbReference type="AlphaFoldDB" id="A0A9P7YTM8"/>
<evidence type="ECO:0000259" key="9">
    <source>
        <dbReference type="Pfam" id="PF01545"/>
    </source>
</evidence>
<evidence type="ECO:0000256" key="1">
    <source>
        <dbReference type="ARBA" id="ARBA00004141"/>
    </source>
</evidence>
<feature type="transmembrane region" description="Helical" evidence="8">
    <location>
        <begin position="279"/>
        <end position="298"/>
    </location>
</feature>
<proteinExistence type="predicted"/>
<comment type="caution">
    <text evidence="11">The sequence shown here is derived from an EMBL/GenBank/DDBJ whole genome shotgun (WGS) entry which is preliminary data.</text>
</comment>
<dbReference type="FunFam" id="3.30.70.1350:FF:000003">
    <property type="entry name" value="Cation diffusion facilitator 1"/>
    <property type="match status" value="1"/>
</dbReference>
<dbReference type="Gene3D" id="3.30.70.1350">
    <property type="entry name" value="Cation efflux protein, cytoplasmic domain"/>
    <property type="match status" value="1"/>
</dbReference>
<dbReference type="PANTHER" id="PTHR43840:SF12">
    <property type="entry name" value="CATION DIFFUSION FACILITATOR 1 (AFU_ORTHOLOGUE AFUA_1G14440)"/>
    <property type="match status" value="1"/>
</dbReference>
<gene>
    <name evidence="11" type="ORF">BJ875DRAFT_448685</name>
</gene>
<dbReference type="SUPFAM" id="SSF161111">
    <property type="entry name" value="Cation efflux protein transmembrane domain-like"/>
    <property type="match status" value="1"/>
</dbReference>
<dbReference type="FunFam" id="1.20.1510.10:FF:000005">
    <property type="entry name" value="Putative Cation diffusion facilitator 1"/>
    <property type="match status" value="1"/>
</dbReference>
<dbReference type="InterPro" id="IPR058533">
    <property type="entry name" value="Cation_efflux_TM"/>
</dbReference>
<feature type="compositionally biased region" description="Polar residues" evidence="7">
    <location>
        <begin position="1"/>
        <end position="12"/>
    </location>
</feature>
<feature type="compositionally biased region" description="Polar residues" evidence="7">
    <location>
        <begin position="31"/>
        <end position="51"/>
    </location>
</feature>
<evidence type="ECO:0000313" key="12">
    <source>
        <dbReference type="Proteomes" id="UP000824998"/>
    </source>
</evidence>
<feature type="transmembrane region" description="Helical" evidence="8">
    <location>
        <begin position="195"/>
        <end position="216"/>
    </location>
</feature>